<dbReference type="Proteomes" id="UP000053447">
    <property type="component" value="Unassembled WGS sequence"/>
</dbReference>
<feature type="domain" description="MIOS-like alpha-solenoid" evidence="5">
    <location>
        <begin position="456"/>
        <end position="692"/>
    </location>
</feature>
<dbReference type="PANTHER" id="PTHR16453">
    <property type="entry name" value="WD40 DOMAIN-CONTAINING PROTEIN MIO FAMILY MEMBER"/>
    <property type="match status" value="1"/>
</dbReference>
<gene>
    <name evidence="6" type="ORF">T551_00238</name>
</gene>
<dbReference type="Pfam" id="PF21719">
    <property type="entry name" value="MIOS_a-sol"/>
    <property type="match status" value="1"/>
</dbReference>
<organism evidence="6 7">
    <name type="scientific">Pneumocystis jirovecii (strain RU7)</name>
    <name type="common">Human pneumocystis pneumonia agent</name>
    <dbReference type="NCBI Taxonomy" id="1408657"/>
    <lineage>
        <taxon>Eukaryota</taxon>
        <taxon>Fungi</taxon>
        <taxon>Dikarya</taxon>
        <taxon>Ascomycota</taxon>
        <taxon>Taphrinomycotina</taxon>
        <taxon>Pneumocystomycetes</taxon>
        <taxon>Pneumocystaceae</taxon>
        <taxon>Pneumocystis</taxon>
    </lineage>
</organism>
<dbReference type="VEuPathDB" id="FungiDB:T551_00238"/>
<feature type="domain" description="GATOR2 complex protein MIO zinc-ribbon like" evidence="4">
    <location>
        <begin position="812"/>
        <end position="928"/>
    </location>
</feature>
<dbReference type="Pfam" id="PF21720">
    <property type="entry name" value="MIOS_WD40"/>
    <property type="match status" value="1"/>
</dbReference>
<evidence type="ECO:0000256" key="2">
    <source>
        <dbReference type="ARBA" id="ARBA00022574"/>
    </source>
</evidence>
<dbReference type="OrthoDB" id="341486at2759"/>
<keyword evidence="3" id="KW-0677">Repeat</keyword>
<dbReference type="GO" id="GO:0005737">
    <property type="term" value="C:cytoplasm"/>
    <property type="evidence" value="ECO:0007669"/>
    <property type="project" value="TreeGrafter"/>
</dbReference>
<dbReference type="GO" id="GO:0035859">
    <property type="term" value="C:Seh1-associated complex"/>
    <property type="evidence" value="ECO:0007669"/>
    <property type="project" value="EnsemblFungi"/>
</dbReference>
<dbReference type="PANTHER" id="PTHR16453:SF9">
    <property type="entry name" value="GATOR COMPLEX PROTEIN MIOS"/>
    <property type="match status" value="1"/>
</dbReference>
<sequence>MSEKSIIKSIPLFEDDNESKFVCAFPDKDEIHLYTVDNNQDTAYSLISKKNKISSIKCICSSPSQKNTIAIGETTGDALILNLDNEISPIRFPTKQQRVCNAVALNFLGDLAVGLEKIRNESSLIIWNIHQSIGSNKKMSPIQQLGLSEPVFSLSYFPDSPKQLISGVNLRWIKIFDLREKSSVSATTFYSTRFIHNITIDPKNSNYFASTSDEGLVSIWDRRKNSNGEPCLLLNRGVNQSSQIIDLKFTGAKPGQLSGLSKEGVIKLWDINYNYDNPDQFIVSFYNNKKLSEISEPSTPIKSDSLSLMYLREASIKSSKKIISFDYIPNEPYKNYQFYYLRSDNKIGRIKIRSSCDIVSINSLNKMFISTKTNLHYLSKKNKDVILAKNKNGNEDNGSQISESLTLNMDENIFNNQIEESEMFHSFPNSKIDQEYDTEYRFNIKDVLENDISYLMYKRAKNGYGMESAKNKIILENTYLLDLWKWINNAENLASENKMVSGDFDLSYQGVYNIWYGIPSSKLTNKCDENNKNNFFENLYTIAVKEINNKFKNNVFTSIISKAEIRKLALTSCGWSISREDLDDKIKQLEEDGLYSKAASWALFHGNFNRTVQALSKGSEKHRLMSTAIAGFVSAKNGANNAMWKEMCRKMSTELDDPYLRAIFAYVSNGDWRDVLDEQGLPLKERIGVGLRFLNDDDFSFYLNDIVKTVINTGDLEGIILTGISTNTIDLLEIYLNRTSDIQTAALVSSFCLPKFFDQRILIWISDYRQLLNRYSLFYTRAKFDVLRKKHFRESDELLNLEKTQQQIYIRCNSCNKNITHKPMTSKRNTNIRNSNVPTTGTIQKNTLCPVCSKPLPRCSICLLSLGTSNNLEEKNIKSPEDFEKLFEKWFNFCLSCHHVSHHDHAKEWFRTHPVCPVPDCNCLCREKDKIPKANI</sequence>
<keyword evidence="7" id="KW-1185">Reference proteome</keyword>
<evidence type="ECO:0000256" key="1">
    <source>
        <dbReference type="ARBA" id="ARBA00009713"/>
    </source>
</evidence>
<dbReference type="InterPro" id="IPR036322">
    <property type="entry name" value="WD40_repeat_dom_sf"/>
</dbReference>
<dbReference type="EMBL" id="LFWA01000001">
    <property type="protein sequence ID" value="KTW32753.1"/>
    <property type="molecule type" value="Genomic_DNA"/>
</dbReference>
<dbReference type="SMART" id="SM00320">
    <property type="entry name" value="WD40"/>
    <property type="match status" value="3"/>
</dbReference>
<keyword evidence="2" id="KW-0853">WD repeat</keyword>
<comment type="caution">
    <text evidence="6">The sequence shown here is derived from an EMBL/GenBank/DDBJ whole genome shotgun (WGS) entry which is preliminary data.</text>
</comment>
<evidence type="ECO:0000313" key="6">
    <source>
        <dbReference type="EMBL" id="KTW32753.1"/>
    </source>
</evidence>
<dbReference type="RefSeq" id="XP_018231445.1">
    <property type="nucleotide sequence ID" value="XM_018372505.1"/>
</dbReference>
<comment type="similarity">
    <text evidence="1">Belongs to the WD repeat mio family.</text>
</comment>
<dbReference type="AlphaFoldDB" id="A0A0W4ZWJ6"/>
<dbReference type="GeneID" id="28938760"/>
<evidence type="ECO:0000259" key="4">
    <source>
        <dbReference type="Pfam" id="PF17034"/>
    </source>
</evidence>
<dbReference type="GO" id="GO:1904263">
    <property type="term" value="P:positive regulation of TORC1 signaling"/>
    <property type="evidence" value="ECO:0007669"/>
    <property type="project" value="EnsemblFungi"/>
</dbReference>
<dbReference type="SUPFAM" id="SSF50978">
    <property type="entry name" value="WD40 repeat-like"/>
    <property type="match status" value="1"/>
</dbReference>
<dbReference type="Pfam" id="PF17034">
    <property type="entry name" value="zinc_ribbon_16"/>
    <property type="match status" value="1"/>
</dbReference>
<dbReference type="STRING" id="1408657.A0A0W4ZWJ6"/>
<dbReference type="InterPro" id="IPR049092">
    <property type="entry name" value="MIOS_a-sol"/>
</dbReference>
<dbReference type="InterPro" id="IPR031488">
    <property type="entry name" value="Zn_ribbon_mio"/>
</dbReference>
<evidence type="ECO:0000256" key="3">
    <source>
        <dbReference type="ARBA" id="ARBA00022737"/>
    </source>
</evidence>
<dbReference type="InterPro" id="IPR001680">
    <property type="entry name" value="WD40_rpt"/>
</dbReference>
<evidence type="ECO:0000313" key="7">
    <source>
        <dbReference type="Proteomes" id="UP000053447"/>
    </source>
</evidence>
<protein>
    <submittedName>
        <fullName evidence="6">Uncharacterized protein</fullName>
    </submittedName>
</protein>
<dbReference type="InterPro" id="IPR037593">
    <property type="entry name" value="MIOS/Sea4"/>
</dbReference>
<dbReference type="CDD" id="cd16691">
    <property type="entry name" value="mRING-H2-C3H3C2_Mio"/>
    <property type="match status" value="1"/>
</dbReference>
<evidence type="ECO:0000259" key="5">
    <source>
        <dbReference type="Pfam" id="PF21719"/>
    </source>
</evidence>
<dbReference type="Gene3D" id="2.130.10.10">
    <property type="entry name" value="YVTN repeat-like/Quinoprotein amine dehydrogenase"/>
    <property type="match status" value="1"/>
</dbReference>
<name>A0A0W4ZWJ6_PNEJ7</name>
<accession>A0A0W4ZWJ6</accession>
<dbReference type="InterPro" id="IPR015943">
    <property type="entry name" value="WD40/YVTN_repeat-like_dom_sf"/>
</dbReference>
<proteinExistence type="inferred from homology"/>
<reference evidence="7" key="1">
    <citation type="journal article" date="2016" name="Nat. Commun.">
        <title>Genome analysis of three Pneumocystis species reveals adaptation mechanisms to life exclusively in mammalian hosts.</title>
        <authorList>
            <person name="Ma L."/>
            <person name="Chen Z."/>
            <person name="Huang D.W."/>
            <person name="Kutty G."/>
            <person name="Ishihara M."/>
            <person name="Wang H."/>
            <person name="Abouelleil A."/>
            <person name="Bishop L."/>
            <person name="Davey E."/>
            <person name="Deng R."/>
            <person name="Deng X."/>
            <person name="Fan L."/>
            <person name="Fantoni G."/>
            <person name="Fitzgerald M."/>
            <person name="Gogineni E."/>
            <person name="Goldberg J.M."/>
            <person name="Handley G."/>
            <person name="Hu X."/>
            <person name="Huber C."/>
            <person name="Jiao X."/>
            <person name="Jones K."/>
            <person name="Levin J.Z."/>
            <person name="Liu Y."/>
            <person name="Macdonald P."/>
            <person name="Melnikov A."/>
            <person name="Raley C."/>
            <person name="Sassi M."/>
            <person name="Sherman B.T."/>
            <person name="Song X."/>
            <person name="Sykes S."/>
            <person name="Tran B."/>
            <person name="Walsh L."/>
            <person name="Xia Y."/>
            <person name="Yang J."/>
            <person name="Young S."/>
            <person name="Zeng Q."/>
            <person name="Zheng X."/>
            <person name="Stephens R."/>
            <person name="Nusbaum C."/>
            <person name="Birren B.W."/>
            <person name="Azadi P."/>
            <person name="Lempicki R.A."/>
            <person name="Cuomo C.A."/>
            <person name="Kovacs J.A."/>
        </authorList>
    </citation>
    <scope>NUCLEOTIDE SEQUENCE [LARGE SCALE GENOMIC DNA]</scope>
    <source>
        <strain evidence="7">RU7</strain>
    </source>
</reference>